<keyword evidence="3" id="KW-1185">Reference proteome</keyword>
<evidence type="ECO:0000313" key="3">
    <source>
        <dbReference type="Proteomes" id="UP000002705"/>
    </source>
</evidence>
<proteinExistence type="predicted"/>
<dbReference type="HOGENOM" id="CLU_2092183_0_0_4"/>
<feature type="region of interest" description="Disordered" evidence="1">
    <location>
        <begin position="21"/>
        <end position="116"/>
    </location>
</feature>
<dbReference type="PATRIC" id="fig|482957.22.peg.7789"/>
<name>Q39MQ4_BURL3</name>
<evidence type="ECO:0000313" key="2">
    <source>
        <dbReference type="EMBL" id="ABB06262.1"/>
    </source>
</evidence>
<feature type="compositionally biased region" description="Basic and acidic residues" evidence="1">
    <location>
        <begin position="59"/>
        <end position="74"/>
    </location>
</feature>
<accession>Q39MQ4</accession>
<protein>
    <submittedName>
        <fullName evidence="2">Uncharacterized protein</fullName>
    </submittedName>
</protein>
<sequence>MTGCLPENRGRSAPGGLSIALRMQGRGRPTPTTRNFAGGSVRHKQFSAVTRGPNNPAATHDRQHSPDPAGRRDACAAPNRSDSIPARMPSFTTKKPTIDAMHRRHEAPAAHSRSPP</sequence>
<organism evidence="2 3">
    <name type="scientific">Burkholderia lata (strain ATCC 17760 / DSM 23089 / LMG 22485 / NCIMB 9086 / R18194 / 383)</name>
    <dbReference type="NCBI Taxonomy" id="482957"/>
    <lineage>
        <taxon>Bacteria</taxon>
        <taxon>Pseudomonadati</taxon>
        <taxon>Pseudomonadota</taxon>
        <taxon>Betaproteobacteria</taxon>
        <taxon>Burkholderiales</taxon>
        <taxon>Burkholderiaceae</taxon>
        <taxon>Burkholderia</taxon>
        <taxon>Burkholderia cepacia complex</taxon>
    </lineage>
</organism>
<evidence type="ECO:0000256" key="1">
    <source>
        <dbReference type="SAM" id="MobiDB-lite"/>
    </source>
</evidence>
<dbReference type="EMBL" id="CP000150">
    <property type="protein sequence ID" value="ABB06262.1"/>
    <property type="molecule type" value="Genomic_DNA"/>
</dbReference>
<dbReference type="AlphaFoldDB" id="Q39MQ4"/>
<reference evidence="2" key="1">
    <citation type="submission" date="2009-01" db="EMBL/GenBank/DDBJ databases">
        <title>Complete sequence of chromosome 3 of Burkholderia sp. 383.</title>
        <authorList>
            <consortium name="US DOE Joint Genome Institute"/>
            <person name="Copeland A."/>
            <person name="Lucas S."/>
            <person name="Lapidus A."/>
            <person name="Barry K."/>
            <person name="Detter J.C."/>
            <person name="Glavina T."/>
            <person name="Hammon N."/>
            <person name="Israni S."/>
            <person name="Pitluck S."/>
            <person name="Chain P."/>
            <person name="Malfatti S."/>
            <person name="Shin M."/>
            <person name="Vergez L."/>
            <person name="Schmutz J."/>
            <person name="Larimer F."/>
            <person name="Land M."/>
            <person name="Kyrpides N."/>
            <person name="Lykidis A."/>
            <person name="Richardson P."/>
        </authorList>
    </citation>
    <scope>NUCLEOTIDE SEQUENCE</scope>
    <source>
        <strain evidence="2">383</strain>
    </source>
</reference>
<dbReference type="Proteomes" id="UP000002705">
    <property type="component" value="Chromosome 3"/>
</dbReference>
<gene>
    <name evidence="2" type="ordered locus">Bcep18194_C7218</name>
</gene>
<dbReference type="KEGG" id="bur:Bcep18194_C7218"/>